<organism evidence="1 2">
    <name type="scientific">Terfezia boudieri ATCC MYA-4762</name>
    <dbReference type="NCBI Taxonomy" id="1051890"/>
    <lineage>
        <taxon>Eukaryota</taxon>
        <taxon>Fungi</taxon>
        <taxon>Dikarya</taxon>
        <taxon>Ascomycota</taxon>
        <taxon>Pezizomycotina</taxon>
        <taxon>Pezizomycetes</taxon>
        <taxon>Pezizales</taxon>
        <taxon>Pezizaceae</taxon>
        <taxon>Terfezia</taxon>
    </lineage>
</organism>
<keyword evidence="2" id="KW-1185">Reference proteome</keyword>
<dbReference type="EMBL" id="ML121527">
    <property type="protein sequence ID" value="RPB29742.1"/>
    <property type="molecule type" value="Genomic_DNA"/>
</dbReference>
<dbReference type="Proteomes" id="UP000267821">
    <property type="component" value="Unassembled WGS sequence"/>
</dbReference>
<sequence>MSAANHCRAILGDKEIGWCSLAGEGVGKPQERTLGYFGAMYLSASSPRCVRETLWNPSPVSGTPPKLRLLFFSAPVEWGTLLHTANAMPFCLWPWLRWLYLAGRIQAIQARSVARGPGLSLSSLCIDCGLCGLCGALNDKWRCRRAWRSSFSITTYMYSNTTFACAWRRNHL</sequence>
<evidence type="ECO:0000313" key="2">
    <source>
        <dbReference type="Proteomes" id="UP000267821"/>
    </source>
</evidence>
<proteinExistence type="predicted"/>
<protein>
    <submittedName>
        <fullName evidence="1">Uncharacterized protein</fullName>
    </submittedName>
</protein>
<name>A0A3N4MBS2_9PEZI</name>
<dbReference type="AlphaFoldDB" id="A0A3N4MBS2"/>
<reference evidence="1 2" key="1">
    <citation type="journal article" date="2018" name="Nat. Ecol. Evol.">
        <title>Pezizomycetes genomes reveal the molecular basis of ectomycorrhizal truffle lifestyle.</title>
        <authorList>
            <person name="Murat C."/>
            <person name="Payen T."/>
            <person name="Noel B."/>
            <person name="Kuo A."/>
            <person name="Morin E."/>
            <person name="Chen J."/>
            <person name="Kohler A."/>
            <person name="Krizsan K."/>
            <person name="Balestrini R."/>
            <person name="Da Silva C."/>
            <person name="Montanini B."/>
            <person name="Hainaut M."/>
            <person name="Levati E."/>
            <person name="Barry K.W."/>
            <person name="Belfiori B."/>
            <person name="Cichocki N."/>
            <person name="Clum A."/>
            <person name="Dockter R.B."/>
            <person name="Fauchery L."/>
            <person name="Guy J."/>
            <person name="Iotti M."/>
            <person name="Le Tacon F."/>
            <person name="Lindquist E.A."/>
            <person name="Lipzen A."/>
            <person name="Malagnac F."/>
            <person name="Mello A."/>
            <person name="Molinier V."/>
            <person name="Miyauchi S."/>
            <person name="Poulain J."/>
            <person name="Riccioni C."/>
            <person name="Rubini A."/>
            <person name="Sitrit Y."/>
            <person name="Splivallo R."/>
            <person name="Traeger S."/>
            <person name="Wang M."/>
            <person name="Zifcakova L."/>
            <person name="Wipf D."/>
            <person name="Zambonelli A."/>
            <person name="Paolocci F."/>
            <person name="Nowrousian M."/>
            <person name="Ottonello S."/>
            <person name="Baldrian P."/>
            <person name="Spatafora J.W."/>
            <person name="Henrissat B."/>
            <person name="Nagy L.G."/>
            <person name="Aury J.M."/>
            <person name="Wincker P."/>
            <person name="Grigoriev I.V."/>
            <person name="Bonfante P."/>
            <person name="Martin F.M."/>
        </authorList>
    </citation>
    <scope>NUCLEOTIDE SEQUENCE [LARGE SCALE GENOMIC DNA]</scope>
    <source>
        <strain evidence="1 2">ATCC MYA-4762</strain>
    </source>
</reference>
<evidence type="ECO:0000313" key="1">
    <source>
        <dbReference type="EMBL" id="RPB29742.1"/>
    </source>
</evidence>
<gene>
    <name evidence="1" type="ORF">L211DRAFT_37739</name>
</gene>
<dbReference type="InParanoid" id="A0A3N4MBS2"/>
<accession>A0A3N4MBS2</accession>